<evidence type="ECO:0000313" key="1">
    <source>
        <dbReference type="EMBL" id="ATA87787.1"/>
    </source>
</evidence>
<evidence type="ECO:0008006" key="3">
    <source>
        <dbReference type="Google" id="ProtNLM"/>
    </source>
</evidence>
<organism evidence="1 2">
    <name type="scientific">Capnocytophaga gingivalis</name>
    <dbReference type="NCBI Taxonomy" id="1017"/>
    <lineage>
        <taxon>Bacteria</taxon>
        <taxon>Pseudomonadati</taxon>
        <taxon>Bacteroidota</taxon>
        <taxon>Flavobacteriia</taxon>
        <taxon>Flavobacteriales</taxon>
        <taxon>Flavobacteriaceae</taxon>
        <taxon>Capnocytophaga</taxon>
    </lineage>
</organism>
<reference evidence="2" key="1">
    <citation type="submission" date="2017-06" db="EMBL/GenBank/DDBJ databases">
        <title>Capnocytophaga spp. assemblies.</title>
        <authorList>
            <person name="Gulvik C.A."/>
        </authorList>
    </citation>
    <scope>NUCLEOTIDE SEQUENCE [LARGE SCALE GENOMIC DNA]</scope>
    <source>
        <strain evidence="2">H1496</strain>
    </source>
</reference>
<dbReference type="GeneID" id="84809259"/>
<dbReference type="RefSeq" id="WP_095910988.1">
    <property type="nucleotide sequence ID" value="NZ_CP022386.1"/>
</dbReference>
<dbReference type="Proteomes" id="UP000217250">
    <property type="component" value="Chromosome"/>
</dbReference>
<name>A0A250FV13_9FLAO</name>
<dbReference type="KEGG" id="cgh:CGC50_12005"/>
<dbReference type="AlphaFoldDB" id="A0A250FV13"/>
<accession>A0A250FV13</accession>
<protein>
    <recommendedName>
        <fullName evidence="3">AAA domain-containing protein</fullName>
    </recommendedName>
</protein>
<gene>
    <name evidence="1" type="ORF">CGC50_12005</name>
</gene>
<evidence type="ECO:0000313" key="2">
    <source>
        <dbReference type="Proteomes" id="UP000217250"/>
    </source>
</evidence>
<proteinExistence type="predicted"/>
<sequence>MYYPRLIDSYLKEWALRPARKPLLLRGARQVGKSTAVRENFGTFTYTDTEEGAERMVRLCPLFALSQIAQ</sequence>
<dbReference type="OrthoDB" id="9801840at2"/>
<dbReference type="EMBL" id="CP022386">
    <property type="protein sequence ID" value="ATA87787.1"/>
    <property type="molecule type" value="Genomic_DNA"/>
</dbReference>